<proteinExistence type="predicted"/>
<feature type="domain" description="N-acetyltransferase" evidence="1">
    <location>
        <begin position="88"/>
        <end position="233"/>
    </location>
</feature>
<dbReference type="Pfam" id="PF11731">
    <property type="entry name" value="Cdd1"/>
    <property type="match status" value="1"/>
</dbReference>
<evidence type="ECO:0000259" key="1">
    <source>
        <dbReference type="PROSITE" id="PS51186"/>
    </source>
</evidence>
<keyword evidence="3" id="KW-1185">Reference proteome</keyword>
<dbReference type="InterPro" id="IPR016181">
    <property type="entry name" value="Acyl_CoA_acyltransferase"/>
</dbReference>
<evidence type="ECO:0000313" key="3">
    <source>
        <dbReference type="Proteomes" id="UP001565219"/>
    </source>
</evidence>
<dbReference type="CDD" id="cd04301">
    <property type="entry name" value="NAT_SF"/>
    <property type="match status" value="1"/>
</dbReference>
<dbReference type="GO" id="GO:0016746">
    <property type="term" value="F:acyltransferase activity"/>
    <property type="evidence" value="ECO:0007669"/>
    <property type="project" value="UniProtKB-KW"/>
</dbReference>
<organism evidence="2 3">
    <name type="scientific">Anaerostipes hominis</name>
    <name type="common">ex Lee et al. 2021</name>
    <dbReference type="NCBI Taxonomy" id="2025494"/>
    <lineage>
        <taxon>Bacteria</taxon>
        <taxon>Bacillati</taxon>
        <taxon>Bacillota</taxon>
        <taxon>Clostridia</taxon>
        <taxon>Lachnospirales</taxon>
        <taxon>Lachnospiraceae</taxon>
        <taxon>Anaerostipes</taxon>
    </lineage>
</organism>
<comment type="caution">
    <text evidence="2">The sequence shown here is derived from an EMBL/GenBank/DDBJ whole genome shotgun (WGS) entry which is preliminary data.</text>
</comment>
<reference evidence="2 3" key="1">
    <citation type="submission" date="2024-03" db="EMBL/GenBank/DDBJ databases">
        <title>Mouse gut bacterial collection (mGBC) of GemPharmatech.</title>
        <authorList>
            <person name="He Y."/>
            <person name="Dong L."/>
            <person name="Wu D."/>
            <person name="Gao X."/>
            <person name="Lin Z."/>
        </authorList>
    </citation>
    <scope>NUCLEOTIDE SEQUENCE [LARGE SCALE GENOMIC DNA]</scope>
    <source>
        <strain evidence="2 3">32-10</strain>
    </source>
</reference>
<dbReference type="EC" id="2.3.1.-" evidence="2"/>
<dbReference type="Gene3D" id="1.10.150.20">
    <property type="entry name" value="5' to 3' exonuclease, C-terminal subdomain"/>
    <property type="match status" value="1"/>
</dbReference>
<dbReference type="SUPFAM" id="SSF55729">
    <property type="entry name" value="Acyl-CoA N-acyltransferases (Nat)"/>
    <property type="match status" value="1"/>
</dbReference>
<sequence length="233" mass="26891">MGELRNIPGVGKKTEEDLQMLGYTTIQSLKGADPEELYERECLMKGCHIDRCQLYVYRCAVYYASTDVHEPEKLKWWNWKDQEREDPMEIKLVEYNDINTCIEFVEIVKEDFAGYEKEGFKKALETCIKHREAISAMNEAGNIIGLLLYSKADCELEFLAVHPEARQKGTARSMIEKMKSNFRTGDQIQVVTFASGDPKGIPARKCYHKCGFKDDELLTVFDYPCQKMILTVQ</sequence>
<protein>
    <submittedName>
        <fullName evidence="2">GNAT family N-acetyltransferase</fullName>
        <ecNumber evidence="2">2.3.1.-</ecNumber>
    </submittedName>
</protein>
<keyword evidence="2" id="KW-0808">Transferase</keyword>
<dbReference type="InterPro" id="IPR021725">
    <property type="entry name" value="Cdd1"/>
</dbReference>
<dbReference type="Proteomes" id="UP001565219">
    <property type="component" value="Unassembled WGS sequence"/>
</dbReference>
<evidence type="ECO:0000313" key="2">
    <source>
        <dbReference type="EMBL" id="MEY8633245.1"/>
    </source>
</evidence>
<dbReference type="Pfam" id="PF00583">
    <property type="entry name" value="Acetyltransf_1"/>
    <property type="match status" value="1"/>
</dbReference>
<dbReference type="RefSeq" id="WP_330607087.1">
    <property type="nucleotide sequence ID" value="NZ_BAABXW010000001.1"/>
</dbReference>
<dbReference type="EMBL" id="JBCLTR010000006">
    <property type="protein sequence ID" value="MEY8633245.1"/>
    <property type="molecule type" value="Genomic_DNA"/>
</dbReference>
<dbReference type="InterPro" id="IPR000182">
    <property type="entry name" value="GNAT_dom"/>
</dbReference>
<dbReference type="PROSITE" id="PS51186">
    <property type="entry name" value="GNAT"/>
    <property type="match status" value="1"/>
</dbReference>
<gene>
    <name evidence="2" type="ORF">AALG99_06850</name>
</gene>
<dbReference type="Gene3D" id="3.40.630.30">
    <property type="match status" value="1"/>
</dbReference>
<name>A0ABV4DFH0_9FIRM</name>
<keyword evidence="2" id="KW-0012">Acyltransferase</keyword>
<accession>A0ABV4DFH0</accession>